<keyword evidence="2 5" id="KW-0689">Ribosomal protein</keyword>
<dbReference type="EMBL" id="CAAGRJ010036897">
    <property type="protein sequence ID" value="VFV45171.1"/>
    <property type="molecule type" value="Genomic_DNA"/>
</dbReference>
<dbReference type="PANTHER" id="PTHR11830">
    <property type="entry name" value="40S RIBOSOMAL PROTEIN S3A"/>
    <property type="match status" value="1"/>
</dbReference>
<name>A0A485PEX1_LYNPA</name>
<dbReference type="GO" id="GO:1990904">
    <property type="term" value="C:ribonucleoprotein complex"/>
    <property type="evidence" value="ECO:0007669"/>
    <property type="project" value="UniProtKB-KW"/>
</dbReference>
<dbReference type="GO" id="GO:0003735">
    <property type="term" value="F:structural constituent of ribosome"/>
    <property type="evidence" value="ECO:0007669"/>
    <property type="project" value="InterPro"/>
</dbReference>
<reference evidence="5 6" key="1">
    <citation type="submission" date="2019-01" db="EMBL/GenBank/DDBJ databases">
        <authorList>
            <person name="Alioto T."/>
            <person name="Alioto T."/>
        </authorList>
    </citation>
    <scope>NUCLEOTIDE SEQUENCE [LARGE SCALE GENOMIC DNA]</scope>
</reference>
<keyword evidence="1" id="KW-0963">Cytoplasm</keyword>
<dbReference type="PROSITE" id="PS00018">
    <property type="entry name" value="EF_HAND_1"/>
    <property type="match status" value="1"/>
</dbReference>
<dbReference type="InterPro" id="IPR001593">
    <property type="entry name" value="Ribosomal_eS1"/>
</dbReference>
<feature type="compositionally biased region" description="Basic and acidic residues" evidence="4">
    <location>
        <begin position="157"/>
        <end position="166"/>
    </location>
</feature>
<dbReference type="GO" id="GO:0006412">
    <property type="term" value="P:translation"/>
    <property type="evidence" value="ECO:0007669"/>
    <property type="project" value="InterPro"/>
</dbReference>
<dbReference type="GO" id="GO:0005840">
    <property type="term" value="C:ribosome"/>
    <property type="evidence" value="ECO:0007669"/>
    <property type="project" value="UniProtKB-KW"/>
</dbReference>
<evidence type="ECO:0000256" key="1">
    <source>
        <dbReference type="ARBA" id="ARBA00022490"/>
    </source>
</evidence>
<evidence type="ECO:0000313" key="5">
    <source>
        <dbReference type="EMBL" id="VFV45171.1"/>
    </source>
</evidence>
<protein>
    <submittedName>
        <fullName evidence="5">40s ribosomal protein s3a</fullName>
    </submittedName>
</protein>
<keyword evidence="6" id="KW-1185">Reference proteome</keyword>
<keyword evidence="3" id="KW-0687">Ribonucleoprotein</keyword>
<feature type="compositionally biased region" description="Basic and acidic residues" evidence="4">
    <location>
        <begin position="75"/>
        <end position="88"/>
    </location>
</feature>
<dbReference type="SMART" id="SM01397">
    <property type="entry name" value="Ribosomal_S3Ae"/>
    <property type="match status" value="1"/>
</dbReference>
<evidence type="ECO:0000256" key="2">
    <source>
        <dbReference type="ARBA" id="ARBA00022980"/>
    </source>
</evidence>
<organism evidence="5 6">
    <name type="scientific">Lynx pardinus</name>
    <name type="common">Iberian lynx</name>
    <name type="synonym">Felis pardina</name>
    <dbReference type="NCBI Taxonomy" id="191816"/>
    <lineage>
        <taxon>Eukaryota</taxon>
        <taxon>Metazoa</taxon>
        <taxon>Chordata</taxon>
        <taxon>Craniata</taxon>
        <taxon>Vertebrata</taxon>
        <taxon>Euteleostomi</taxon>
        <taxon>Mammalia</taxon>
        <taxon>Eutheria</taxon>
        <taxon>Laurasiatheria</taxon>
        <taxon>Carnivora</taxon>
        <taxon>Feliformia</taxon>
        <taxon>Felidae</taxon>
        <taxon>Felinae</taxon>
        <taxon>Lynx</taxon>
    </lineage>
</organism>
<evidence type="ECO:0000256" key="4">
    <source>
        <dbReference type="SAM" id="MobiDB-lite"/>
    </source>
</evidence>
<gene>
    <name evidence="5" type="ORF">LYPA_23C014393</name>
</gene>
<proteinExistence type="predicted"/>
<dbReference type="Proteomes" id="UP000386466">
    <property type="component" value="Unassembled WGS sequence"/>
</dbReference>
<dbReference type="InterPro" id="IPR018247">
    <property type="entry name" value="EF_Hand_1_Ca_BS"/>
</dbReference>
<feature type="region of interest" description="Disordered" evidence="4">
    <location>
        <begin position="142"/>
        <end position="175"/>
    </location>
</feature>
<evidence type="ECO:0000313" key="6">
    <source>
        <dbReference type="Proteomes" id="UP000386466"/>
    </source>
</evidence>
<sequence>MSRVSFHGMDLTHDKMCFMVKKVQNMIEAHADVKTTDGYLFHLFVLVLLKKQQQQQQQQPDLEDLLCSAPTGPPDSEKDDKNMTQKVETNDLKELVNKLILDSIRKDIEKTRHFIYPPHDIFVRKVKMLKTTKSELGKLMELHSEGSSSGNTTGDEDSAHVERADGYEPPVQVSV</sequence>
<feature type="region of interest" description="Disordered" evidence="4">
    <location>
        <begin position="59"/>
        <end position="88"/>
    </location>
</feature>
<dbReference type="AlphaFoldDB" id="A0A485PEX1"/>
<evidence type="ECO:0000256" key="3">
    <source>
        <dbReference type="ARBA" id="ARBA00023274"/>
    </source>
</evidence>
<accession>A0A485PEX1</accession>
<dbReference type="Pfam" id="PF01015">
    <property type="entry name" value="Ribosomal_S3Ae"/>
    <property type="match status" value="2"/>
</dbReference>